<gene>
    <name evidence="1" type="ORF">RDI58_012168</name>
</gene>
<keyword evidence="2" id="KW-1185">Reference proteome</keyword>
<dbReference type="GO" id="GO:0048367">
    <property type="term" value="P:shoot system development"/>
    <property type="evidence" value="ECO:0007669"/>
    <property type="project" value="InterPro"/>
</dbReference>
<name>A0AAN8TYA1_SOLBU</name>
<comment type="caution">
    <text evidence="1">The sequence shown here is derived from an EMBL/GenBank/DDBJ whole genome shotgun (WGS) entry which is preliminary data.</text>
</comment>
<reference evidence="1 2" key="1">
    <citation type="submission" date="2024-02" db="EMBL/GenBank/DDBJ databases">
        <title>de novo genome assembly of Solanum bulbocastanum strain 11H21.</title>
        <authorList>
            <person name="Hosaka A.J."/>
        </authorList>
    </citation>
    <scope>NUCLEOTIDE SEQUENCE [LARGE SCALE GENOMIC DNA]</scope>
    <source>
        <tissue evidence="1">Young leaves</tissue>
    </source>
</reference>
<evidence type="ECO:0000313" key="1">
    <source>
        <dbReference type="EMBL" id="KAK6793087.1"/>
    </source>
</evidence>
<dbReference type="GO" id="GO:0048364">
    <property type="term" value="P:root development"/>
    <property type="evidence" value="ECO:0007669"/>
    <property type="project" value="InterPro"/>
</dbReference>
<dbReference type="PANTHER" id="PTHR33070">
    <property type="entry name" value="OS06G0725500 PROTEIN"/>
    <property type="match status" value="1"/>
</dbReference>
<dbReference type="EMBL" id="JBANQN010000004">
    <property type="protein sequence ID" value="KAK6793087.1"/>
    <property type="molecule type" value="Genomic_DNA"/>
</dbReference>
<dbReference type="InterPro" id="IPR004320">
    <property type="entry name" value="BPS1_pln"/>
</dbReference>
<proteinExistence type="predicted"/>
<dbReference type="AlphaFoldDB" id="A0AAN8TYA1"/>
<accession>A0AAN8TYA1</accession>
<evidence type="ECO:0000313" key="2">
    <source>
        <dbReference type="Proteomes" id="UP001371456"/>
    </source>
</evidence>
<sequence length="281" mass="32415">MLEEFSWKLCQRNARMVNYKKVTNAKHLSKQSQSYIIKKSKAQTYSLAQENTMALPNFDALRDLHDSANDLLHSSMIKREIEHQGQEKWVHDVSETSLRMLEVCTTTKDVLLLVKDHLHDLKSTFRRISVGDDNKFTVSFHCQRKKLKKEILKRLHSLKGMKLSMGSDQSSESKNNLMVVVNMLREVKVATMSIVESLTSLMLMPSPNNKKLNKGYFFGSKLMRVNSFSSWEKCDAMTLQCMNKRLEAVEIVIADVLEGELECIIRRLIRTRVSLLNILTC</sequence>
<dbReference type="Proteomes" id="UP001371456">
    <property type="component" value="Unassembled WGS sequence"/>
</dbReference>
<protein>
    <submittedName>
        <fullName evidence="1">Uncharacterized protein</fullName>
    </submittedName>
</protein>
<dbReference type="Pfam" id="PF03087">
    <property type="entry name" value="BPS1"/>
    <property type="match status" value="1"/>
</dbReference>
<organism evidence="1 2">
    <name type="scientific">Solanum bulbocastanum</name>
    <name type="common">Wild potato</name>
    <dbReference type="NCBI Taxonomy" id="147425"/>
    <lineage>
        <taxon>Eukaryota</taxon>
        <taxon>Viridiplantae</taxon>
        <taxon>Streptophyta</taxon>
        <taxon>Embryophyta</taxon>
        <taxon>Tracheophyta</taxon>
        <taxon>Spermatophyta</taxon>
        <taxon>Magnoliopsida</taxon>
        <taxon>eudicotyledons</taxon>
        <taxon>Gunneridae</taxon>
        <taxon>Pentapetalae</taxon>
        <taxon>asterids</taxon>
        <taxon>lamiids</taxon>
        <taxon>Solanales</taxon>
        <taxon>Solanaceae</taxon>
        <taxon>Solanoideae</taxon>
        <taxon>Solaneae</taxon>
        <taxon>Solanum</taxon>
    </lineage>
</organism>
<dbReference type="PANTHER" id="PTHR33070:SF95">
    <property type="entry name" value="RX N-TERMINAL DOMAIN-CONTAINING PROTEIN"/>
    <property type="match status" value="1"/>
</dbReference>